<dbReference type="Proteomes" id="UP000689129">
    <property type="component" value="Unassembled WGS sequence"/>
</dbReference>
<feature type="compositionally biased region" description="Low complexity" evidence="1">
    <location>
        <begin position="35"/>
        <end position="46"/>
    </location>
</feature>
<feature type="region of interest" description="Disordered" evidence="1">
    <location>
        <begin position="62"/>
        <end position="97"/>
    </location>
</feature>
<dbReference type="InterPro" id="IPR001623">
    <property type="entry name" value="DnaJ_domain"/>
</dbReference>
<evidence type="ECO:0000259" key="2">
    <source>
        <dbReference type="SMART" id="SM00271"/>
    </source>
</evidence>
<accession>A0A8I3AUR3</accession>
<dbReference type="CDD" id="cd06257">
    <property type="entry name" value="DnaJ"/>
    <property type="match status" value="1"/>
</dbReference>
<feature type="compositionally biased region" description="Low complexity" evidence="1">
    <location>
        <begin position="70"/>
        <end position="91"/>
    </location>
</feature>
<dbReference type="GO" id="GO:0001671">
    <property type="term" value="F:ATPase activator activity"/>
    <property type="evidence" value="ECO:0007669"/>
    <property type="project" value="InterPro"/>
</dbReference>
<dbReference type="NCBIfam" id="TIGR00714">
    <property type="entry name" value="hscB"/>
    <property type="match status" value="1"/>
</dbReference>
<dbReference type="GO" id="GO:0051259">
    <property type="term" value="P:protein complex oligomerization"/>
    <property type="evidence" value="ECO:0007669"/>
    <property type="project" value="InterPro"/>
</dbReference>
<dbReference type="GO" id="GO:0051087">
    <property type="term" value="F:protein-folding chaperone binding"/>
    <property type="evidence" value="ECO:0007669"/>
    <property type="project" value="InterPro"/>
</dbReference>
<organism evidence="3 4">
    <name type="scientific">Verticillium longisporum</name>
    <name type="common">Verticillium dahliae var. longisporum</name>
    <dbReference type="NCBI Taxonomy" id="100787"/>
    <lineage>
        <taxon>Eukaryota</taxon>
        <taxon>Fungi</taxon>
        <taxon>Dikarya</taxon>
        <taxon>Ascomycota</taxon>
        <taxon>Pezizomycotina</taxon>
        <taxon>Sordariomycetes</taxon>
        <taxon>Hypocreomycetidae</taxon>
        <taxon>Glomerellales</taxon>
        <taxon>Plectosphaerellaceae</taxon>
        <taxon>Verticillium</taxon>
    </lineage>
</organism>
<evidence type="ECO:0000313" key="3">
    <source>
        <dbReference type="EMBL" id="KAG7138663.1"/>
    </source>
</evidence>
<comment type="caution">
    <text evidence="3">The sequence shown here is derived from an EMBL/GenBank/DDBJ whole genome shotgun (WGS) entry which is preliminary data.</text>
</comment>
<name>A0A8I3AUR3_VERLO</name>
<protein>
    <submittedName>
        <fullName evidence="3">J-type co-chaperone JAC1 like protein</fullName>
    </submittedName>
</protein>
<dbReference type="GO" id="GO:0005739">
    <property type="term" value="C:mitochondrion"/>
    <property type="evidence" value="ECO:0007669"/>
    <property type="project" value="TreeGrafter"/>
</dbReference>
<dbReference type="OrthoDB" id="448954at2759"/>
<evidence type="ECO:0000256" key="1">
    <source>
        <dbReference type="SAM" id="MobiDB-lite"/>
    </source>
</evidence>
<dbReference type="EMBL" id="JAEMWZ010000070">
    <property type="protein sequence ID" value="KAG7138663.1"/>
    <property type="molecule type" value="Genomic_DNA"/>
</dbReference>
<feature type="region of interest" description="Disordered" evidence="1">
    <location>
        <begin position="35"/>
        <end position="54"/>
    </location>
</feature>
<proteinExistence type="predicted"/>
<dbReference type="PANTHER" id="PTHR14021">
    <property type="entry name" value="IRON-SULFUR CLUSTER CO-CHAPERONE PROTEIN HSCB"/>
    <property type="match status" value="1"/>
</dbReference>
<reference evidence="3" key="1">
    <citation type="journal article" date="2021" name="Mol. Plant Pathol.">
        <title>A 20-kb lineage-specific genomic region tames virulence in pathogenic amphidiploid Verticillium longisporum.</title>
        <authorList>
            <person name="Harting R."/>
            <person name="Starke J."/>
            <person name="Kusch H."/>
            <person name="Poggeler S."/>
            <person name="Maurus I."/>
            <person name="Schluter R."/>
            <person name="Landesfeind M."/>
            <person name="Bulla I."/>
            <person name="Nowrousian M."/>
            <person name="de Jonge R."/>
            <person name="Stahlhut G."/>
            <person name="Hoff K.J."/>
            <person name="Asshauer K.P."/>
            <person name="Thurmer A."/>
            <person name="Stanke M."/>
            <person name="Daniel R."/>
            <person name="Morgenstern B."/>
            <person name="Thomma B.P.H.J."/>
            <person name="Kronstad J.W."/>
            <person name="Braus-Stromeyer S.A."/>
            <person name="Braus G.H."/>
        </authorList>
    </citation>
    <scope>NUCLEOTIDE SEQUENCE</scope>
    <source>
        <strain evidence="3">Vl32</strain>
    </source>
</reference>
<dbReference type="InterPro" id="IPR004640">
    <property type="entry name" value="HscB"/>
</dbReference>
<dbReference type="AlphaFoldDB" id="A0A8I3AUR3"/>
<evidence type="ECO:0000313" key="4">
    <source>
        <dbReference type="Proteomes" id="UP000689129"/>
    </source>
</evidence>
<dbReference type="PANTHER" id="PTHR14021:SF15">
    <property type="entry name" value="IRON-SULFUR CLUSTER CO-CHAPERONE PROTEIN HSCB"/>
    <property type="match status" value="1"/>
</dbReference>
<feature type="domain" description="J" evidence="2">
    <location>
        <begin position="97"/>
        <end position="167"/>
    </location>
</feature>
<sequence>MRTHITSTARLCARCRRQTASSPLAPACRSISSTSLSSTSLSSTSLAVQRQTLSPQARWLSRTATLTKPDSPSTSSSSASSSATAADASPSQSKIPTTHYDFFPQTLPSGPPPAGHFPIGQRTLRREFLQLQAKAHPDLHPAAHKARAEATSARINEAYKTLSNPLLRAQYLLALRGADVANDETLKVDGDPGLLLTVLEAREEIEDAATEAELEGLRAVNDARIRASEDVLEAAFHGDDLEAAKREAVRLRYWVNIRDSLDAWESGKPVVLEH</sequence>
<dbReference type="InterPro" id="IPR009073">
    <property type="entry name" value="HscB_oligo_C"/>
</dbReference>
<dbReference type="Pfam" id="PF00226">
    <property type="entry name" value="DnaJ"/>
    <property type="match status" value="1"/>
</dbReference>
<dbReference type="SMART" id="SM00271">
    <property type="entry name" value="DnaJ"/>
    <property type="match status" value="1"/>
</dbReference>
<gene>
    <name evidence="3" type="ORF">HYQ45_004258</name>
</gene>
<dbReference type="GO" id="GO:0044571">
    <property type="term" value="P:[2Fe-2S] cluster assembly"/>
    <property type="evidence" value="ECO:0007669"/>
    <property type="project" value="InterPro"/>
</dbReference>
<dbReference type="Pfam" id="PF07743">
    <property type="entry name" value="HSCB_C"/>
    <property type="match status" value="1"/>
</dbReference>